<proteinExistence type="predicted"/>
<protein>
    <submittedName>
        <fullName evidence="1">Uncharacterized protein</fullName>
    </submittedName>
</protein>
<keyword evidence="2" id="KW-1185">Reference proteome</keyword>
<gene>
    <name evidence="1" type="ORF">BaRGS_00013104</name>
</gene>
<evidence type="ECO:0000313" key="2">
    <source>
        <dbReference type="Proteomes" id="UP001519460"/>
    </source>
</evidence>
<accession>A0ABD0L943</accession>
<comment type="caution">
    <text evidence="1">The sequence shown here is derived from an EMBL/GenBank/DDBJ whole genome shotgun (WGS) entry which is preliminary data.</text>
</comment>
<dbReference type="Proteomes" id="UP001519460">
    <property type="component" value="Unassembled WGS sequence"/>
</dbReference>
<dbReference type="AlphaFoldDB" id="A0ABD0L943"/>
<reference evidence="1 2" key="1">
    <citation type="journal article" date="2023" name="Sci. Data">
        <title>Genome assembly of the Korean intertidal mud-creeper Batillaria attramentaria.</title>
        <authorList>
            <person name="Patra A.K."/>
            <person name="Ho P.T."/>
            <person name="Jun S."/>
            <person name="Lee S.J."/>
            <person name="Kim Y."/>
            <person name="Won Y.J."/>
        </authorList>
    </citation>
    <scope>NUCLEOTIDE SEQUENCE [LARGE SCALE GENOMIC DNA]</scope>
    <source>
        <strain evidence="1">Wonlab-2016</strain>
    </source>
</reference>
<organism evidence="1 2">
    <name type="scientific">Batillaria attramentaria</name>
    <dbReference type="NCBI Taxonomy" id="370345"/>
    <lineage>
        <taxon>Eukaryota</taxon>
        <taxon>Metazoa</taxon>
        <taxon>Spiralia</taxon>
        <taxon>Lophotrochozoa</taxon>
        <taxon>Mollusca</taxon>
        <taxon>Gastropoda</taxon>
        <taxon>Caenogastropoda</taxon>
        <taxon>Sorbeoconcha</taxon>
        <taxon>Cerithioidea</taxon>
        <taxon>Batillariidae</taxon>
        <taxon>Batillaria</taxon>
    </lineage>
</organism>
<evidence type="ECO:0000313" key="1">
    <source>
        <dbReference type="EMBL" id="KAK7495657.1"/>
    </source>
</evidence>
<name>A0ABD0L943_9CAEN</name>
<sequence>MKRESRKDKNDTREIFPRSLQDRIFPYTQDSALALRLLSEIATSQNGKRIGDDSRKKARDLTAVGFPLSRQDRNKATPTCWP</sequence>
<dbReference type="EMBL" id="JACVVK020000073">
    <property type="protein sequence ID" value="KAK7495657.1"/>
    <property type="molecule type" value="Genomic_DNA"/>
</dbReference>